<feature type="chain" id="PRO_5018974581" evidence="2">
    <location>
        <begin position="28"/>
        <end position="83"/>
    </location>
</feature>
<feature type="signal peptide" evidence="2">
    <location>
        <begin position="1"/>
        <end position="27"/>
    </location>
</feature>
<keyword evidence="4" id="KW-1185">Reference proteome</keyword>
<evidence type="ECO:0000313" key="3">
    <source>
        <dbReference type="EMBL" id="GCB02205.1"/>
    </source>
</evidence>
<accession>A0A401K0N9</accession>
<evidence type="ECO:0000256" key="1">
    <source>
        <dbReference type="SAM" id="MobiDB-lite"/>
    </source>
</evidence>
<evidence type="ECO:0000313" key="4">
    <source>
        <dbReference type="Proteomes" id="UP000286806"/>
    </source>
</evidence>
<protein>
    <submittedName>
        <fullName evidence="3">Uncharacterized protein</fullName>
    </submittedName>
</protein>
<proteinExistence type="predicted"/>
<dbReference type="EMBL" id="BGOW01000036">
    <property type="protein sequence ID" value="GCB02205.1"/>
    <property type="molecule type" value="Genomic_DNA"/>
</dbReference>
<feature type="region of interest" description="Disordered" evidence="1">
    <location>
        <begin position="55"/>
        <end position="83"/>
    </location>
</feature>
<dbReference type="RefSeq" id="WP_124705951.1">
    <property type="nucleotide sequence ID" value="NZ_BGOW01000036.1"/>
</dbReference>
<reference evidence="3 4" key="1">
    <citation type="journal article" date="2019" name="Front. Microbiol.">
        <title>Genomes of Neutrophilic Sulfur-Oxidizing Chemolithoautotrophs Representing 9 Proteobacterial Species From 8 Genera.</title>
        <authorList>
            <person name="Watanabe T."/>
            <person name="Kojima H."/>
            <person name="Umezawa K."/>
            <person name="Hori C."/>
            <person name="Takasuka T.E."/>
            <person name="Kato Y."/>
            <person name="Fukui M."/>
        </authorList>
    </citation>
    <scope>NUCLEOTIDE SEQUENCE [LARGE SCALE GENOMIC DNA]</scope>
    <source>
        <strain evidence="3 4">TTN</strain>
    </source>
</reference>
<organism evidence="3 4">
    <name type="scientific">Sulfuriferula multivorans</name>
    <dbReference type="NCBI Taxonomy" id="1559896"/>
    <lineage>
        <taxon>Bacteria</taxon>
        <taxon>Pseudomonadati</taxon>
        <taxon>Pseudomonadota</taxon>
        <taxon>Betaproteobacteria</taxon>
        <taxon>Nitrosomonadales</taxon>
        <taxon>Sulfuricellaceae</taxon>
        <taxon>Sulfuriferula</taxon>
    </lineage>
</organism>
<dbReference type="AlphaFoldDB" id="A0A401K0N9"/>
<evidence type="ECO:0000256" key="2">
    <source>
        <dbReference type="SAM" id="SignalP"/>
    </source>
</evidence>
<name>A0A401K0N9_9PROT</name>
<gene>
    <name evidence="3" type="ORF">SFMTTN_3025</name>
</gene>
<comment type="caution">
    <text evidence="3">The sequence shown here is derived from an EMBL/GenBank/DDBJ whole genome shotgun (WGS) entry which is preliminary data.</text>
</comment>
<dbReference type="Proteomes" id="UP000286806">
    <property type="component" value="Unassembled WGS sequence"/>
</dbReference>
<sequence>MAQRIQTQLAKSAFMALVLTISFATMAATTSAASYPKDGSKETLAKQNIVPEISGGEAVSPYSTKNRVFEKKRSMQQNKPRWT</sequence>
<keyword evidence="2" id="KW-0732">Signal</keyword>